<proteinExistence type="predicted"/>
<evidence type="ECO:0000313" key="2">
    <source>
        <dbReference type="Proteomes" id="UP000283383"/>
    </source>
</evidence>
<name>A0A420HJF1_9PEZI</name>
<sequence length="64" mass="7245">MSLIGLSFTTFIFSTFAGRICLVVYGNIPGNFRTAALFLFLIFIRARDCTGMVDLYSSKFKMEM</sequence>
<protein>
    <submittedName>
        <fullName evidence="1">Uncharacterized protein</fullName>
    </submittedName>
</protein>
<dbReference type="AlphaFoldDB" id="A0A420HJF1"/>
<comment type="caution">
    <text evidence="1">The sequence shown here is derived from an EMBL/GenBank/DDBJ whole genome shotgun (WGS) entry which is preliminary data.</text>
</comment>
<organism evidence="1 2">
    <name type="scientific">Golovinomyces cichoracearum</name>
    <dbReference type="NCBI Taxonomy" id="62708"/>
    <lineage>
        <taxon>Eukaryota</taxon>
        <taxon>Fungi</taxon>
        <taxon>Dikarya</taxon>
        <taxon>Ascomycota</taxon>
        <taxon>Pezizomycotina</taxon>
        <taxon>Leotiomycetes</taxon>
        <taxon>Erysiphales</taxon>
        <taxon>Erysiphaceae</taxon>
        <taxon>Golovinomyces</taxon>
    </lineage>
</organism>
<keyword evidence="2" id="KW-1185">Reference proteome</keyword>
<dbReference type="EMBL" id="MCBQ01018762">
    <property type="protein sequence ID" value="RKF57557.1"/>
    <property type="molecule type" value="Genomic_DNA"/>
</dbReference>
<gene>
    <name evidence="1" type="ORF">GcM3_02700</name>
</gene>
<evidence type="ECO:0000313" key="1">
    <source>
        <dbReference type="EMBL" id="RKF57557.1"/>
    </source>
</evidence>
<dbReference type="Proteomes" id="UP000283383">
    <property type="component" value="Unassembled WGS sequence"/>
</dbReference>
<reference evidence="1 2" key="1">
    <citation type="journal article" date="2018" name="BMC Genomics">
        <title>Comparative genome analyses reveal sequence features reflecting distinct modes of host-adaptation between dicot and monocot powdery mildew.</title>
        <authorList>
            <person name="Wu Y."/>
            <person name="Ma X."/>
            <person name="Pan Z."/>
            <person name="Kale S.D."/>
            <person name="Song Y."/>
            <person name="King H."/>
            <person name="Zhang Q."/>
            <person name="Presley C."/>
            <person name="Deng X."/>
            <person name="Wei C.I."/>
            <person name="Xiao S."/>
        </authorList>
    </citation>
    <scope>NUCLEOTIDE SEQUENCE [LARGE SCALE GENOMIC DNA]</scope>
    <source>
        <strain evidence="1">UMSG3</strain>
    </source>
</reference>
<accession>A0A420HJF1</accession>